<reference evidence="1 2" key="1">
    <citation type="submission" date="2024-04" db="EMBL/GenBank/DDBJ databases">
        <authorList>
            <consortium name="Molecular Ecology Group"/>
        </authorList>
    </citation>
    <scope>NUCLEOTIDE SEQUENCE [LARGE SCALE GENOMIC DNA]</scope>
</reference>
<dbReference type="EMBL" id="OZ034824">
    <property type="protein sequence ID" value="CAL1674201.1"/>
    <property type="molecule type" value="Genomic_DNA"/>
</dbReference>
<keyword evidence="2" id="KW-1185">Reference proteome</keyword>
<accession>A0AAV2N370</accession>
<gene>
    <name evidence="1" type="ORF">LPLAT_LOCUS940</name>
</gene>
<protein>
    <submittedName>
        <fullName evidence="1">Uncharacterized protein</fullName>
    </submittedName>
</protein>
<evidence type="ECO:0000313" key="2">
    <source>
        <dbReference type="Proteomes" id="UP001497644"/>
    </source>
</evidence>
<dbReference type="AlphaFoldDB" id="A0AAV2N370"/>
<dbReference type="Proteomes" id="UP001497644">
    <property type="component" value="Chromosome 1"/>
</dbReference>
<proteinExistence type="predicted"/>
<sequence length="89" mass="9860">MTHRDWSDASRPRSPLTIESYVWLVAANDAAANQPTAQSVRMYLEAGYSSSPTNRMVFAPYVFAMLQHVIHDAARQNSRAELLAAAPNP</sequence>
<organism evidence="1 2">
    <name type="scientific">Lasius platythorax</name>
    <dbReference type="NCBI Taxonomy" id="488582"/>
    <lineage>
        <taxon>Eukaryota</taxon>
        <taxon>Metazoa</taxon>
        <taxon>Ecdysozoa</taxon>
        <taxon>Arthropoda</taxon>
        <taxon>Hexapoda</taxon>
        <taxon>Insecta</taxon>
        <taxon>Pterygota</taxon>
        <taxon>Neoptera</taxon>
        <taxon>Endopterygota</taxon>
        <taxon>Hymenoptera</taxon>
        <taxon>Apocrita</taxon>
        <taxon>Aculeata</taxon>
        <taxon>Formicoidea</taxon>
        <taxon>Formicidae</taxon>
        <taxon>Formicinae</taxon>
        <taxon>Lasius</taxon>
        <taxon>Lasius</taxon>
    </lineage>
</organism>
<name>A0AAV2N370_9HYME</name>
<evidence type="ECO:0000313" key="1">
    <source>
        <dbReference type="EMBL" id="CAL1674201.1"/>
    </source>
</evidence>